<keyword evidence="8" id="KW-1185">Reference proteome</keyword>
<evidence type="ECO:0000256" key="4">
    <source>
        <dbReference type="RuleBase" id="RU003719"/>
    </source>
</evidence>
<evidence type="ECO:0000256" key="2">
    <source>
        <dbReference type="ARBA" id="ARBA00023002"/>
    </source>
</evidence>
<dbReference type="AlphaFoldDB" id="A0A5R9R3Y7"/>
<dbReference type="OrthoDB" id="9805416at2"/>
<dbReference type="InterPro" id="IPR006140">
    <property type="entry name" value="D-isomer_DH_NAD-bd"/>
</dbReference>
<keyword evidence="3" id="KW-0520">NAD</keyword>
<dbReference type="Pfam" id="PF00389">
    <property type="entry name" value="2-Hacid_dh"/>
    <property type="match status" value="1"/>
</dbReference>
<dbReference type="Gene3D" id="3.40.50.720">
    <property type="entry name" value="NAD(P)-binding Rossmann-like Domain"/>
    <property type="match status" value="2"/>
</dbReference>
<dbReference type="InterPro" id="IPR006139">
    <property type="entry name" value="D-isomer_2_OHA_DH_cat_dom"/>
</dbReference>
<comment type="similarity">
    <text evidence="1 4">Belongs to the D-isomer specific 2-hydroxyacid dehydrogenase family.</text>
</comment>
<organism evidence="7 8">
    <name type="scientific">Pseudomonas nicosulfuronedens</name>
    <dbReference type="NCBI Taxonomy" id="2571105"/>
    <lineage>
        <taxon>Bacteria</taxon>
        <taxon>Pseudomonadati</taxon>
        <taxon>Pseudomonadota</taxon>
        <taxon>Gammaproteobacteria</taxon>
        <taxon>Pseudomonadales</taxon>
        <taxon>Pseudomonadaceae</taxon>
        <taxon>Pseudomonas</taxon>
    </lineage>
</organism>
<comment type="caution">
    <text evidence="7">The sequence shown here is derived from an EMBL/GenBank/DDBJ whole genome shotgun (WGS) entry which is preliminary data.</text>
</comment>
<dbReference type="Proteomes" id="UP000306635">
    <property type="component" value="Unassembled WGS sequence"/>
</dbReference>
<dbReference type="SUPFAM" id="SSF52283">
    <property type="entry name" value="Formate/glycerate dehydrogenase catalytic domain-like"/>
    <property type="match status" value="1"/>
</dbReference>
<dbReference type="RefSeq" id="WP_138523123.1">
    <property type="nucleotide sequence ID" value="NZ_JAOCBK010000007.1"/>
</dbReference>
<dbReference type="CDD" id="cd12169">
    <property type="entry name" value="PGDH_like_1"/>
    <property type="match status" value="1"/>
</dbReference>
<evidence type="ECO:0000256" key="1">
    <source>
        <dbReference type="ARBA" id="ARBA00005854"/>
    </source>
</evidence>
<evidence type="ECO:0000259" key="6">
    <source>
        <dbReference type="Pfam" id="PF02826"/>
    </source>
</evidence>
<dbReference type="GO" id="GO:0016616">
    <property type="term" value="F:oxidoreductase activity, acting on the CH-OH group of donors, NAD or NADP as acceptor"/>
    <property type="evidence" value="ECO:0007669"/>
    <property type="project" value="InterPro"/>
</dbReference>
<dbReference type="InterPro" id="IPR050857">
    <property type="entry name" value="D-2-hydroxyacid_DH"/>
</dbReference>
<keyword evidence="2 4" id="KW-0560">Oxidoreductase</keyword>
<dbReference type="GO" id="GO:0051287">
    <property type="term" value="F:NAD binding"/>
    <property type="evidence" value="ECO:0007669"/>
    <property type="project" value="InterPro"/>
</dbReference>
<accession>A0A5R9R3Y7</accession>
<gene>
    <name evidence="7" type="ORF">FAS41_13850</name>
</gene>
<sequence>MNIVIPDDYQDVIRTLDCYTRLAGHDVHVLHDLGPASPDELAARFADADALVLTRERTRIDAALLDRLPRLKLISQTGKVSGHLDLDACTERGVVVTEGRGSPVAPAELAWALILTARRQLVPAIEAFRSGQWQVNLGHALAGQTLGIWGYGKIGQRLARYAQAFDMPVLVWGSDNSRAAAVADGHQAATSRAAFFAEADILSLNLRLSDSTRHGVTSTDLAGMKPSALLVNISRAELIAPGALRQALDAGRPGYAAVDVFEQEPLLAPDNDLLNHPRALCTPHLGYVEKNGYELYFGDAFDNVVAFFDGAPKNMANPQALAAGRTQRP</sequence>
<dbReference type="InterPro" id="IPR036291">
    <property type="entry name" value="NAD(P)-bd_dom_sf"/>
</dbReference>
<protein>
    <submittedName>
        <fullName evidence="7">D-2-hydroxyacid dehydrogenase family protein</fullName>
    </submittedName>
</protein>
<dbReference type="PANTHER" id="PTHR42789">
    <property type="entry name" value="D-ISOMER SPECIFIC 2-HYDROXYACID DEHYDROGENASE FAMILY PROTEIN (AFU_ORTHOLOGUE AFUA_6G10090)"/>
    <property type="match status" value="1"/>
</dbReference>
<feature type="domain" description="D-isomer specific 2-hydroxyacid dehydrogenase NAD-binding" evidence="6">
    <location>
        <begin position="112"/>
        <end position="286"/>
    </location>
</feature>
<evidence type="ECO:0000259" key="5">
    <source>
        <dbReference type="Pfam" id="PF00389"/>
    </source>
</evidence>
<proteinExistence type="inferred from homology"/>
<evidence type="ECO:0000313" key="8">
    <source>
        <dbReference type="Proteomes" id="UP000306635"/>
    </source>
</evidence>
<evidence type="ECO:0000256" key="3">
    <source>
        <dbReference type="ARBA" id="ARBA00023027"/>
    </source>
</evidence>
<name>A0A5R9R3Y7_9PSED</name>
<reference evidence="7 8" key="1">
    <citation type="submission" date="2019-04" db="EMBL/GenBank/DDBJ databases">
        <authorList>
            <person name="Li M."/>
        </authorList>
    </citation>
    <scope>NUCLEOTIDE SEQUENCE [LARGE SCALE GENOMIC DNA]</scope>
    <source>
        <strain evidence="7 8">LAM1902</strain>
    </source>
</reference>
<dbReference type="Pfam" id="PF02826">
    <property type="entry name" value="2-Hacid_dh_C"/>
    <property type="match status" value="1"/>
</dbReference>
<dbReference type="EMBL" id="SWDV01000013">
    <property type="protein sequence ID" value="TLX77390.1"/>
    <property type="molecule type" value="Genomic_DNA"/>
</dbReference>
<dbReference type="SUPFAM" id="SSF51735">
    <property type="entry name" value="NAD(P)-binding Rossmann-fold domains"/>
    <property type="match status" value="1"/>
</dbReference>
<evidence type="ECO:0000313" key="7">
    <source>
        <dbReference type="EMBL" id="TLX77390.1"/>
    </source>
</evidence>
<dbReference type="PANTHER" id="PTHR42789:SF1">
    <property type="entry name" value="D-ISOMER SPECIFIC 2-HYDROXYACID DEHYDROGENASE FAMILY PROTEIN (AFU_ORTHOLOGUE AFUA_6G10090)"/>
    <property type="match status" value="1"/>
</dbReference>
<feature type="domain" description="D-isomer specific 2-hydroxyacid dehydrogenase catalytic" evidence="5">
    <location>
        <begin position="23"/>
        <end position="314"/>
    </location>
</feature>